<comment type="caution">
    <text evidence="1">The sequence shown here is derived from an EMBL/GenBank/DDBJ whole genome shotgun (WGS) entry which is preliminary data.</text>
</comment>
<keyword evidence="2" id="KW-1185">Reference proteome</keyword>
<gene>
    <name evidence="1" type="ORF">BV25DRAFT_1916646</name>
</gene>
<evidence type="ECO:0000313" key="2">
    <source>
        <dbReference type="Proteomes" id="UP000814140"/>
    </source>
</evidence>
<reference evidence="1" key="1">
    <citation type="submission" date="2021-03" db="EMBL/GenBank/DDBJ databases">
        <authorList>
            <consortium name="DOE Joint Genome Institute"/>
            <person name="Ahrendt S."/>
            <person name="Looney B.P."/>
            <person name="Miyauchi S."/>
            <person name="Morin E."/>
            <person name="Drula E."/>
            <person name="Courty P.E."/>
            <person name="Chicoki N."/>
            <person name="Fauchery L."/>
            <person name="Kohler A."/>
            <person name="Kuo A."/>
            <person name="Labutti K."/>
            <person name="Pangilinan J."/>
            <person name="Lipzen A."/>
            <person name="Riley R."/>
            <person name="Andreopoulos W."/>
            <person name="He G."/>
            <person name="Johnson J."/>
            <person name="Barry K.W."/>
            <person name="Grigoriev I.V."/>
            <person name="Nagy L."/>
            <person name="Hibbett D."/>
            <person name="Henrissat B."/>
            <person name="Matheny P.B."/>
            <person name="Labbe J."/>
            <person name="Martin F."/>
        </authorList>
    </citation>
    <scope>NUCLEOTIDE SEQUENCE</scope>
    <source>
        <strain evidence="1">HHB10654</strain>
    </source>
</reference>
<protein>
    <submittedName>
        <fullName evidence="1">AhpC-TSA-domain-containing protein</fullName>
    </submittedName>
</protein>
<sequence>MVVYTDLIGKTAPTLTLPSSDGSTFTFTPGTQGAPVALFFYPKAGSYGCTKEVCQFRDALVDQDSFKKSNIHIIGISPDPVDELKTFAEKQKVTYPMLSDQAGEARRTYGVGKALFGMSEARVTFFIDEHGVVRDALDATINFGAHVKFVSKWLDTVEHEHTGKSEPAPTVEVKAEDPTPSA</sequence>
<proteinExistence type="predicted"/>
<dbReference type="EMBL" id="MU277211">
    <property type="protein sequence ID" value="KAI0061622.1"/>
    <property type="molecule type" value="Genomic_DNA"/>
</dbReference>
<accession>A0ACB8SZJ0</accession>
<evidence type="ECO:0000313" key="1">
    <source>
        <dbReference type="EMBL" id="KAI0061622.1"/>
    </source>
</evidence>
<organism evidence="1 2">
    <name type="scientific">Artomyces pyxidatus</name>
    <dbReference type="NCBI Taxonomy" id="48021"/>
    <lineage>
        <taxon>Eukaryota</taxon>
        <taxon>Fungi</taxon>
        <taxon>Dikarya</taxon>
        <taxon>Basidiomycota</taxon>
        <taxon>Agaricomycotina</taxon>
        <taxon>Agaricomycetes</taxon>
        <taxon>Russulales</taxon>
        <taxon>Auriscalpiaceae</taxon>
        <taxon>Artomyces</taxon>
    </lineage>
</organism>
<reference evidence="1" key="2">
    <citation type="journal article" date="2022" name="New Phytol.">
        <title>Evolutionary transition to the ectomycorrhizal habit in the genomes of a hyperdiverse lineage of mushroom-forming fungi.</title>
        <authorList>
            <person name="Looney B."/>
            <person name="Miyauchi S."/>
            <person name="Morin E."/>
            <person name="Drula E."/>
            <person name="Courty P.E."/>
            <person name="Kohler A."/>
            <person name="Kuo A."/>
            <person name="LaButti K."/>
            <person name="Pangilinan J."/>
            <person name="Lipzen A."/>
            <person name="Riley R."/>
            <person name="Andreopoulos W."/>
            <person name="He G."/>
            <person name="Johnson J."/>
            <person name="Nolan M."/>
            <person name="Tritt A."/>
            <person name="Barry K.W."/>
            <person name="Grigoriev I.V."/>
            <person name="Nagy L.G."/>
            <person name="Hibbett D."/>
            <person name="Henrissat B."/>
            <person name="Matheny P.B."/>
            <person name="Labbe J."/>
            <person name="Martin F.M."/>
        </authorList>
    </citation>
    <scope>NUCLEOTIDE SEQUENCE</scope>
    <source>
        <strain evidence="1">HHB10654</strain>
    </source>
</reference>
<name>A0ACB8SZJ0_9AGAM</name>
<dbReference type="Proteomes" id="UP000814140">
    <property type="component" value="Unassembled WGS sequence"/>
</dbReference>